<evidence type="ECO:0000313" key="2">
    <source>
        <dbReference type="EMBL" id="OHT05438.1"/>
    </source>
</evidence>
<dbReference type="CDD" id="cd00195">
    <property type="entry name" value="UBCc_UEV"/>
    <property type="match status" value="1"/>
</dbReference>
<feature type="domain" description="UBC core" evidence="1">
    <location>
        <begin position="692"/>
        <end position="836"/>
    </location>
</feature>
<dbReference type="Gene3D" id="3.10.110.10">
    <property type="entry name" value="Ubiquitin Conjugating Enzyme"/>
    <property type="match status" value="1"/>
</dbReference>
<dbReference type="InterPro" id="IPR036465">
    <property type="entry name" value="vWFA_dom_sf"/>
</dbReference>
<dbReference type="RefSeq" id="XP_068358574.1">
    <property type="nucleotide sequence ID" value="XM_068505207.1"/>
</dbReference>
<accession>A0A1J4K6U4</accession>
<comment type="caution">
    <text evidence="2">The sequence shown here is derived from an EMBL/GenBank/DDBJ whole genome shotgun (WGS) entry which is preliminary data.</text>
</comment>
<dbReference type="InterPro" id="IPR016135">
    <property type="entry name" value="UBQ-conjugating_enzyme/RWD"/>
</dbReference>
<dbReference type="GeneID" id="94839911"/>
<evidence type="ECO:0000313" key="3">
    <source>
        <dbReference type="Proteomes" id="UP000179807"/>
    </source>
</evidence>
<dbReference type="SUPFAM" id="SSF53300">
    <property type="entry name" value="vWA-like"/>
    <property type="match status" value="1"/>
</dbReference>
<keyword evidence="3" id="KW-1185">Reference proteome</keyword>
<dbReference type="OrthoDB" id="9978460at2759"/>
<organism evidence="2 3">
    <name type="scientific">Tritrichomonas foetus</name>
    <dbReference type="NCBI Taxonomy" id="1144522"/>
    <lineage>
        <taxon>Eukaryota</taxon>
        <taxon>Metamonada</taxon>
        <taxon>Parabasalia</taxon>
        <taxon>Tritrichomonadida</taxon>
        <taxon>Tritrichomonadidae</taxon>
        <taxon>Tritrichomonas</taxon>
    </lineage>
</organism>
<evidence type="ECO:0000259" key="1">
    <source>
        <dbReference type="PROSITE" id="PS50127"/>
    </source>
</evidence>
<reference evidence="2" key="1">
    <citation type="submission" date="2016-10" db="EMBL/GenBank/DDBJ databases">
        <authorList>
            <person name="Benchimol M."/>
            <person name="Almeida L.G."/>
            <person name="Vasconcelos A.T."/>
            <person name="Perreira-Neves A."/>
            <person name="Rosa I.A."/>
            <person name="Tasca T."/>
            <person name="Bogo M.R."/>
            <person name="de Souza W."/>
        </authorList>
    </citation>
    <scope>NUCLEOTIDE SEQUENCE [LARGE SCALE GENOMIC DNA]</scope>
    <source>
        <strain evidence="2">K</strain>
    </source>
</reference>
<dbReference type="PANTHER" id="PTHR24067">
    <property type="entry name" value="UBIQUITIN-CONJUGATING ENZYME E2"/>
    <property type="match status" value="1"/>
</dbReference>
<dbReference type="Pfam" id="PF00179">
    <property type="entry name" value="UQ_con"/>
    <property type="match status" value="1"/>
</dbReference>
<dbReference type="SMART" id="SM00212">
    <property type="entry name" value="UBCc"/>
    <property type="match status" value="1"/>
</dbReference>
<proteinExistence type="predicted"/>
<protein>
    <recommendedName>
        <fullName evidence="1">UBC core domain-containing protein</fullName>
    </recommendedName>
</protein>
<name>A0A1J4K6U4_9EUKA</name>
<dbReference type="VEuPathDB" id="TrichDB:TRFO_26861"/>
<dbReference type="PROSITE" id="PS50127">
    <property type="entry name" value="UBC_2"/>
    <property type="match status" value="1"/>
</dbReference>
<dbReference type="InterPro" id="IPR050113">
    <property type="entry name" value="Ub_conjugating_enzyme"/>
</dbReference>
<gene>
    <name evidence="2" type="ORF">TRFO_26861</name>
</gene>
<dbReference type="AlphaFoldDB" id="A0A1J4K6U4"/>
<dbReference type="EMBL" id="MLAK01000758">
    <property type="protein sequence ID" value="OHT05438.1"/>
    <property type="molecule type" value="Genomic_DNA"/>
</dbReference>
<dbReference type="Proteomes" id="UP000179807">
    <property type="component" value="Unassembled WGS sequence"/>
</dbReference>
<dbReference type="SUPFAM" id="SSF54495">
    <property type="entry name" value="UBC-like"/>
    <property type="match status" value="1"/>
</dbReference>
<dbReference type="InterPro" id="IPR000608">
    <property type="entry name" value="UBC"/>
</dbReference>
<sequence>MLKIKFKVLGDEYWMLSVLNKNATVSDLIEVANKRKKRDDLVSACVGDIELGADTPLSIYQKKSFILYPLIEHDASPTSDYFIFSNLSFEKMTNGIPINVDESWGYDAFKKHVIDTIRPNINEEDLFTIDLKQFEARFYLNDNLYEYGIISENLPSNFVKKNIFVVFTPRDIQKNNKINKFNITIPEHQFLLSPLFPSTEIGLVQISLLLQYILLKGSKSKVLIDSIAAVTGYVPLILNLLKAYEESSITELELVTISTCFQVLIRYYVPHETFKNENVYDFVLKVISYFLMLDRIPNINISSLDQIKLINYPPPNNFTIIDNIFSVNNYFKPKTPCEFDLSEKRPSFVLLPPNLAVCVKSSENNLAYDVFIPYLDFPKRYTIEILDYQFRNNSISQLPSIYSLSDISQIVIFCISDSKSMKNNGKIESTFQIIDSIYSRMKGYQINSKVFVYFCNSKLMIPIDSNISNYLTKITLLYKEKKPKLFKSVLKCSIKLNDISNVCKKSKKRIILITDSDSVEEDEEIKSNVIDYVIDNDIYIDSIVFDKCRDAYVLSKSSGSVCFKADNFLDQDPASLFEFCECESFVDISFRSIDDNAEHNLLDDEFEDSMKNIDDINKQKKKDVYFTIKNQNIFEYDDSLTHKYLELGFGDDKICTAEKASLNADILFPRDDNRCTRICHELLLIYQSDDRNPSKLFISSNCHTKNSSRDDIKIFPFNEKIDIWRLFIYPSNLSQYSRKWWSLIVAFPPSYPFVPPEFRFLSIPYHLNVSVDGRVCMNTSKYDANTMVIDYIDDLMNLLENPDVNSAIHIDCLENFLHNRKEYNRLVAESIKCSKDNYNEWIHGQLDD</sequence>